<feature type="domain" description="Phosphoribosyltransferase" evidence="5">
    <location>
        <begin position="16"/>
        <end position="161"/>
    </location>
</feature>
<evidence type="ECO:0000256" key="3">
    <source>
        <dbReference type="ARBA" id="ARBA00048811"/>
    </source>
</evidence>
<evidence type="ECO:0000256" key="1">
    <source>
        <dbReference type="ARBA" id="ARBA00004676"/>
    </source>
</evidence>
<dbReference type="GO" id="GO:0000287">
    <property type="term" value="F:magnesium ion binding"/>
    <property type="evidence" value="ECO:0007669"/>
    <property type="project" value="TreeGrafter"/>
</dbReference>
<reference evidence="6 7" key="1">
    <citation type="submission" date="2017-11" db="EMBL/GenBank/DDBJ databases">
        <title>Genome sequence of Entomoplasma lucivorax PIPN-2 (ATCC 49196).</title>
        <authorList>
            <person name="Lo W.-S."/>
            <person name="Gasparich G.E."/>
            <person name="Kuo C.-H."/>
        </authorList>
    </citation>
    <scope>NUCLEOTIDE SEQUENCE [LARGE SCALE GENOMIC DNA]</scope>
    <source>
        <strain evidence="6 7">PIPN-2</strain>
    </source>
</reference>
<dbReference type="RefSeq" id="WP_028126691.1">
    <property type="nucleotide sequence ID" value="NZ_PHNE01000001.1"/>
</dbReference>
<dbReference type="GO" id="GO:0004422">
    <property type="term" value="F:hypoxanthine phosphoribosyltransferase activity"/>
    <property type="evidence" value="ECO:0007669"/>
    <property type="project" value="TreeGrafter"/>
</dbReference>
<dbReference type="Pfam" id="PF00156">
    <property type="entry name" value="Pribosyltran"/>
    <property type="match status" value="1"/>
</dbReference>
<dbReference type="GO" id="GO:0046100">
    <property type="term" value="P:hypoxanthine metabolic process"/>
    <property type="evidence" value="ECO:0007669"/>
    <property type="project" value="TreeGrafter"/>
</dbReference>
<keyword evidence="6" id="KW-0808">Transferase</keyword>
<dbReference type="GO" id="GO:0032264">
    <property type="term" value="P:IMP salvage"/>
    <property type="evidence" value="ECO:0007669"/>
    <property type="project" value="TreeGrafter"/>
</dbReference>
<sequence>MMKFRDKLELLITKKQLRDKIRELADSLNTKYKGKELTVICVMNGGLFFYASLLKQLNMKVNVDIISVSHYTNLNFNKGVIFQKKITKPIITGQDVIVIEDLIDTGFTLTAVYEEITFWSPRSIRMITLLDKEGTHPDFKYPYESLFKIPNKFVVGFGLDYNDSYRQLENIYTIED</sequence>
<dbReference type="SUPFAM" id="SSF53271">
    <property type="entry name" value="PRTase-like"/>
    <property type="match status" value="1"/>
</dbReference>
<comment type="catalytic activity">
    <reaction evidence="4">
        <text>IMP + diphosphate = hypoxanthine + 5-phospho-alpha-D-ribose 1-diphosphate</text>
        <dbReference type="Rhea" id="RHEA:17973"/>
        <dbReference type="ChEBI" id="CHEBI:17368"/>
        <dbReference type="ChEBI" id="CHEBI:33019"/>
        <dbReference type="ChEBI" id="CHEBI:58017"/>
        <dbReference type="ChEBI" id="CHEBI:58053"/>
        <dbReference type="EC" id="2.4.2.8"/>
    </reaction>
    <physiologicalReaction direction="right-to-left" evidence="4">
        <dbReference type="Rhea" id="RHEA:17975"/>
    </physiologicalReaction>
</comment>
<dbReference type="PANTHER" id="PTHR43340:SF1">
    <property type="entry name" value="HYPOXANTHINE PHOSPHORIBOSYLTRANSFERASE"/>
    <property type="match status" value="1"/>
</dbReference>
<gene>
    <name evidence="6" type="primary">hprT</name>
    <name evidence="6" type="ORF">ELUCI_v1c01980</name>
</gene>
<comment type="caution">
    <text evidence="6">The sequence shown here is derived from an EMBL/GenBank/DDBJ whole genome shotgun (WGS) entry which is preliminary data.</text>
</comment>
<evidence type="ECO:0000259" key="5">
    <source>
        <dbReference type="Pfam" id="PF00156"/>
    </source>
</evidence>
<dbReference type="CDD" id="cd06223">
    <property type="entry name" value="PRTases_typeI"/>
    <property type="match status" value="1"/>
</dbReference>
<evidence type="ECO:0000256" key="2">
    <source>
        <dbReference type="ARBA" id="ARBA00022099"/>
    </source>
</evidence>
<dbReference type="InterPro" id="IPR029057">
    <property type="entry name" value="PRTase-like"/>
</dbReference>
<dbReference type="InterPro" id="IPR050408">
    <property type="entry name" value="HGPRT"/>
</dbReference>
<dbReference type="Proteomes" id="UP000237865">
    <property type="component" value="Unassembled WGS sequence"/>
</dbReference>
<comment type="catalytic activity">
    <reaction evidence="3">
        <text>GMP + diphosphate = guanine + 5-phospho-alpha-D-ribose 1-diphosphate</text>
        <dbReference type="Rhea" id="RHEA:25424"/>
        <dbReference type="ChEBI" id="CHEBI:16235"/>
        <dbReference type="ChEBI" id="CHEBI:33019"/>
        <dbReference type="ChEBI" id="CHEBI:58017"/>
        <dbReference type="ChEBI" id="CHEBI:58115"/>
        <dbReference type="EC" id="2.4.2.8"/>
    </reaction>
    <physiologicalReaction direction="right-to-left" evidence="3">
        <dbReference type="Rhea" id="RHEA:25426"/>
    </physiologicalReaction>
</comment>
<dbReference type="EMBL" id="PHNE01000001">
    <property type="protein sequence ID" value="PPE05908.1"/>
    <property type="molecule type" value="Genomic_DNA"/>
</dbReference>
<dbReference type="GO" id="GO:0005829">
    <property type="term" value="C:cytosol"/>
    <property type="evidence" value="ECO:0007669"/>
    <property type="project" value="TreeGrafter"/>
</dbReference>
<dbReference type="Gene3D" id="3.40.50.2020">
    <property type="match status" value="1"/>
</dbReference>
<protein>
    <recommendedName>
        <fullName evidence="2">Hypoxanthine-guanine phosphoribosyltransferase</fullName>
    </recommendedName>
</protein>
<proteinExistence type="predicted"/>
<name>A0A2S5RF39_9MOLU</name>
<dbReference type="AlphaFoldDB" id="A0A2S5RF39"/>
<evidence type="ECO:0000313" key="7">
    <source>
        <dbReference type="Proteomes" id="UP000237865"/>
    </source>
</evidence>
<evidence type="ECO:0000256" key="4">
    <source>
        <dbReference type="ARBA" id="ARBA00049402"/>
    </source>
</evidence>
<dbReference type="GO" id="GO:0032263">
    <property type="term" value="P:GMP salvage"/>
    <property type="evidence" value="ECO:0007669"/>
    <property type="project" value="TreeGrafter"/>
</dbReference>
<dbReference type="GO" id="GO:0006178">
    <property type="term" value="P:guanine salvage"/>
    <property type="evidence" value="ECO:0007669"/>
    <property type="project" value="TreeGrafter"/>
</dbReference>
<keyword evidence="6" id="KW-0328">Glycosyltransferase</keyword>
<keyword evidence="7" id="KW-1185">Reference proteome</keyword>
<evidence type="ECO:0000313" key="6">
    <source>
        <dbReference type="EMBL" id="PPE05908.1"/>
    </source>
</evidence>
<comment type="pathway">
    <text evidence="1">Purine metabolism; GMP biosynthesis via salvage pathway; GMP from guanine: step 1/1.</text>
</comment>
<dbReference type="InterPro" id="IPR000836">
    <property type="entry name" value="PRTase_dom"/>
</dbReference>
<dbReference type="STRING" id="1399797.GCA_000518285_00991"/>
<accession>A0A2S5RF39</accession>
<dbReference type="PANTHER" id="PTHR43340">
    <property type="entry name" value="HYPOXANTHINE-GUANINE PHOSPHORIBOSYLTRANSFERASE"/>
    <property type="match status" value="1"/>
</dbReference>
<organism evidence="6 7">
    <name type="scientific">Williamsoniiplasma lucivorax</name>
    <dbReference type="NCBI Taxonomy" id="209274"/>
    <lineage>
        <taxon>Bacteria</taxon>
        <taxon>Bacillati</taxon>
        <taxon>Mycoplasmatota</taxon>
        <taxon>Mollicutes</taxon>
        <taxon>Entomoplasmatales</taxon>
        <taxon>Williamsoniiplasma</taxon>
    </lineage>
</organism>